<evidence type="ECO:0000313" key="4">
    <source>
        <dbReference type="RefSeq" id="XP_052123560.1"/>
    </source>
</evidence>
<dbReference type="Gene3D" id="2.30.42.10">
    <property type="match status" value="1"/>
</dbReference>
<feature type="compositionally biased region" description="Low complexity" evidence="1">
    <location>
        <begin position="295"/>
        <end position="317"/>
    </location>
</feature>
<feature type="compositionally biased region" description="Low complexity" evidence="1">
    <location>
        <begin position="833"/>
        <end position="874"/>
    </location>
</feature>
<dbReference type="SUPFAM" id="SSF50156">
    <property type="entry name" value="PDZ domain-like"/>
    <property type="match status" value="1"/>
</dbReference>
<feature type="compositionally biased region" description="Basic and acidic residues" evidence="1">
    <location>
        <begin position="609"/>
        <end position="620"/>
    </location>
</feature>
<feature type="compositionally biased region" description="Low complexity" evidence="1">
    <location>
        <begin position="374"/>
        <end position="389"/>
    </location>
</feature>
<feature type="compositionally biased region" description="Acidic residues" evidence="1">
    <location>
        <begin position="621"/>
        <end position="642"/>
    </location>
</feature>
<feature type="compositionally biased region" description="Basic and acidic residues" evidence="1">
    <location>
        <begin position="657"/>
        <end position="666"/>
    </location>
</feature>
<protein>
    <submittedName>
        <fullName evidence="4">Nascent polypeptide-associated complex subunit alpha, muscle-specific form-like</fullName>
    </submittedName>
</protein>
<dbReference type="AlphaFoldDB" id="A0A9C6WYL8"/>
<dbReference type="InterPro" id="IPR001478">
    <property type="entry name" value="PDZ"/>
</dbReference>
<dbReference type="CDD" id="cd00136">
    <property type="entry name" value="PDZ_canonical"/>
    <property type="match status" value="1"/>
</dbReference>
<organism evidence="3 4">
    <name type="scientific">Frankliniella occidentalis</name>
    <name type="common">Western flower thrips</name>
    <name type="synonym">Euthrips occidentalis</name>
    <dbReference type="NCBI Taxonomy" id="133901"/>
    <lineage>
        <taxon>Eukaryota</taxon>
        <taxon>Metazoa</taxon>
        <taxon>Ecdysozoa</taxon>
        <taxon>Arthropoda</taxon>
        <taxon>Hexapoda</taxon>
        <taxon>Insecta</taxon>
        <taxon>Pterygota</taxon>
        <taxon>Neoptera</taxon>
        <taxon>Paraneoptera</taxon>
        <taxon>Thysanoptera</taxon>
        <taxon>Terebrantia</taxon>
        <taxon>Thripoidea</taxon>
        <taxon>Thripidae</taxon>
        <taxon>Frankliniella</taxon>
    </lineage>
</organism>
<sequence length="1019" mass="105779">MATSQLPCPAPRTGPSGGFPGGVPGGSVPGGQHKSQQSHDSGTYLDWAPEQESPPPGADFVTVVSVEGGGVAPVPLERMSPFVTVLSIGPAAPGAAPAGPAAMAPQTVVHVEGRSRPLPEGAEEVSVYRLPGDRLGFGLKFEGGAGALGGPGDPVRRLLIQSCAPESPASRALCSWGPLGEGDEILEIDQVPVNTMTKAECVHAMKESKVVMRLVVRGSGRPVVCGELKKANTADTSSPPPPIPPRKGRTSSGGSAPPSPPGPDSIGPPNTFADADVSHSGSLSNADVEHEKQSLSRTSSASSAASSASRLASKRTSPLTPRAGKRNSLNLASGPLPPDAEVYLDLLSLERGQGHGHADSESDDTNSSLSTVVALPSTSNSSLSASSPTTPIPPAPPRPIDLAKLLGPFERLERELAAEPAGQDEASAVTPSAAPAAPEPAFVFPELQPPPSFQDAPLSYGNEEVRPRVLEQPLDQPLDQVLEQDREVHDDTESSDAAGDAARNSKKKRAPPPPPPRGRPQPQAPPPQPPQPAPRGDRLPRLVHCVPKEGLAVAPSGPSPSPASPPPATRTSVRPATDTIPEPLERLIERQHLLDLITPSTKVPAAASDADRDAQTKVEVEDAPVEISEVTEDDAEEGDGVDGEVTLRLPDLVMDSQQHDGDTKFGEDDDGDALEDGEDFASYRRSLSSPLPTIGEDEEEAEQRGEAARSASPDRAAAEAPAEVPDEETAVSEVAAAEAAPADQGSGSAIAVDDDVDNDDDDADDDHVDGRVASSEGEPPEDASTDSRTAEEIQEEEEEMAAIAQELLDGLEERQFDDQDHDEDNVCEGGDFNNNNQQQHQQPQLAKGGATTGPPLGLGPLQGPSLGQGPAQGPHGPMPVRSVPAGPRASLGLAGPRAASDQHVEESDVLRCLEALDDGGLGGGLNSGLRGPLGEGVEMVGRESNETAPSKRPGEPEALFPVSLDSASMLTLRDRDTPGATVTSAERDTLRSAANCHISGLQNQINTKIRKSLIRNSCY</sequence>
<feature type="compositionally biased region" description="Pro residues" evidence="1">
    <location>
        <begin position="557"/>
        <end position="568"/>
    </location>
</feature>
<reference evidence="4" key="1">
    <citation type="submission" date="2025-08" db="UniProtKB">
        <authorList>
            <consortium name="RefSeq"/>
        </authorList>
    </citation>
    <scope>IDENTIFICATION</scope>
    <source>
        <tissue evidence="4">Whole organism</tissue>
    </source>
</reference>
<gene>
    <name evidence="4" type="primary">LOC113203643</name>
</gene>
<keyword evidence="3" id="KW-1185">Reference proteome</keyword>
<feature type="compositionally biased region" description="Gly residues" evidence="1">
    <location>
        <begin position="15"/>
        <end position="29"/>
    </location>
</feature>
<feature type="compositionally biased region" description="Basic and acidic residues" evidence="1">
    <location>
        <begin position="483"/>
        <end position="492"/>
    </location>
</feature>
<feature type="compositionally biased region" description="Low complexity" evidence="1">
    <location>
        <begin position="708"/>
        <end position="723"/>
    </location>
</feature>
<dbReference type="RefSeq" id="XP_052123560.1">
    <property type="nucleotide sequence ID" value="XM_052267600.1"/>
</dbReference>
<dbReference type="PROSITE" id="PS50106">
    <property type="entry name" value="PDZ"/>
    <property type="match status" value="1"/>
</dbReference>
<dbReference type="KEGG" id="foc:113203643"/>
<evidence type="ECO:0000313" key="3">
    <source>
        <dbReference type="Proteomes" id="UP000504606"/>
    </source>
</evidence>
<dbReference type="PANTHER" id="PTHR11324">
    <property type="entry name" value="IL16-RELATED"/>
    <property type="match status" value="1"/>
</dbReference>
<feature type="compositionally biased region" description="Low complexity" evidence="1">
    <location>
        <begin position="731"/>
        <end position="742"/>
    </location>
</feature>
<dbReference type="GeneID" id="113203643"/>
<accession>A0A9C6WYL8</accession>
<feature type="compositionally biased region" description="Low complexity" evidence="1">
    <location>
        <begin position="425"/>
        <end position="445"/>
    </location>
</feature>
<feature type="compositionally biased region" description="Pro residues" evidence="1">
    <location>
        <begin position="511"/>
        <end position="533"/>
    </location>
</feature>
<proteinExistence type="predicted"/>
<feature type="compositionally biased region" description="Acidic residues" evidence="1">
    <location>
        <begin position="752"/>
        <end position="767"/>
    </location>
</feature>
<dbReference type="InterPro" id="IPR036034">
    <property type="entry name" value="PDZ_sf"/>
</dbReference>
<feature type="region of interest" description="Disordered" evidence="1">
    <location>
        <begin position="602"/>
        <end position="902"/>
    </location>
</feature>
<name>A0A9C6WYL8_FRAOC</name>
<dbReference type="OrthoDB" id="42382at2759"/>
<dbReference type="Pfam" id="PF00595">
    <property type="entry name" value="PDZ"/>
    <property type="match status" value="1"/>
</dbReference>
<dbReference type="SMART" id="SM00228">
    <property type="entry name" value="PDZ"/>
    <property type="match status" value="1"/>
</dbReference>
<dbReference type="Proteomes" id="UP000504606">
    <property type="component" value="Unplaced"/>
</dbReference>
<evidence type="ECO:0000256" key="1">
    <source>
        <dbReference type="SAM" id="MobiDB-lite"/>
    </source>
</evidence>
<dbReference type="PANTHER" id="PTHR11324:SF16">
    <property type="entry name" value="PDZ DOMAIN-CONTAINING PROTEIN 2"/>
    <property type="match status" value="1"/>
</dbReference>
<evidence type="ECO:0000259" key="2">
    <source>
        <dbReference type="PROSITE" id="PS50106"/>
    </source>
</evidence>
<feature type="domain" description="PDZ" evidence="2">
    <location>
        <begin position="124"/>
        <end position="220"/>
    </location>
</feature>
<feature type="compositionally biased region" description="Pro residues" evidence="1">
    <location>
        <begin position="390"/>
        <end position="399"/>
    </location>
</feature>
<feature type="region of interest" description="Disordered" evidence="1">
    <location>
        <begin position="228"/>
        <end position="584"/>
    </location>
</feature>
<feature type="compositionally biased region" description="Acidic residues" evidence="1">
    <location>
        <begin position="667"/>
        <end position="679"/>
    </location>
</feature>
<feature type="region of interest" description="Disordered" evidence="1">
    <location>
        <begin position="1"/>
        <end position="58"/>
    </location>
</feature>